<evidence type="ECO:0000313" key="2">
    <source>
        <dbReference type="Proteomes" id="UP000887572"/>
    </source>
</evidence>
<feature type="region of interest" description="Disordered" evidence="1">
    <location>
        <begin position="148"/>
        <end position="180"/>
    </location>
</feature>
<reference evidence="3" key="1">
    <citation type="submission" date="2022-11" db="UniProtKB">
        <authorList>
            <consortium name="WormBaseParasite"/>
        </authorList>
    </citation>
    <scope>IDENTIFICATION</scope>
</reference>
<evidence type="ECO:0000313" key="3">
    <source>
        <dbReference type="WBParaSite" id="Gr19_v10_g5956.t1"/>
    </source>
</evidence>
<name>A0A914I197_GLORO</name>
<protein>
    <submittedName>
        <fullName evidence="3">C2H2-type domain-containing protein</fullName>
    </submittedName>
</protein>
<dbReference type="WBParaSite" id="Gr19_v10_g5956.t1">
    <property type="protein sequence ID" value="Gr19_v10_g5956.t1"/>
    <property type="gene ID" value="Gr19_v10_g5956"/>
</dbReference>
<sequence length="289" mass="31516">MSGSKCKHCNLFIAGKKMHVHLETWNGTICGRRFPTVRGLGTHRGKFHTGEEKGAKFLCDINGCGFGTDKLRLLDAHQEKCRTGFLRRSRARSSSIPRMSSITRTSSIPRTVPTEEGVATLTAAAIADRRRSAVAVFRSSVVCRSGSRQSVTGATAPSRPASSANVQDNNDSPLVSPDAADGVPVSSFPAGIVDELGLYNLRLLDPATTRKIMYEQHKSLDDLMDGMQKELDTVKKIVAEHLPIADLTELEEFSKYYRQNLTADALEKSGRINLGIAERALSSEDHGSE</sequence>
<proteinExistence type="predicted"/>
<accession>A0A914I197</accession>
<dbReference type="Proteomes" id="UP000887572">
    <property type="component" value="Unplaced"/>
</dbReference>
<keyword evidence="2" id="KW-1185">Reference proteome</keyword>
<feature type="compositionally biased region" description="Polar residues" evidence="1">
    <location>
        <begin position="148"/>
        <end position="173"/>
    </location>
</feature>
<organism evidence="2 3">
    <name type="scientific">Globodera rostochiensis</name>
    <name type="common">Golden nematode worm</name>
    <name type="synonym">Heterodera rostochiensis</name>
    <dbReference type="NCBI Taxonomy" id="31243"/>
    <lineage>
        <taxon>Eukaryota</taxon>
        <taxon>Metazoa</taxon>
        <taxon>Ecdysozoa</taxon>
        <taxon>Nematoda</taxon>
        <taxon>Chromadorea</taxon>
        <taxon>Rhabditida</taxon>
        <taxon>Tylenchina</taxon>
        <taxon>Tylenchomorpha</taxon>
        <taxon>Tylenchoidea</taxon>
        <taxon>Heteroderidae</taxon>
        <taxon>Heteroderinae</taxon>
        <taxon>Globodera</taxon>
    </lineage>
</organism>
<dbReference type="AlphaFoldDB" id="A0A914I197"/>
<evidence type="ECO:0000256" key="1">
    <source>
        <dbReference type="SAM" id="MobiDB-lite"/>
    </source>
</evidence>